<dbReference type="EC" id="6.3.3.2" evidence="4"/>
<protein>
    <recommendedName>
        <fullName evidence="4">5-formyltetrahydrofolate cyclo-ligase</fullName>
        <ecNumber evidence="4">6.3.3.2</ecNumber>
    </recommendedName>
</protein>
<sequence>MWPPGPPCSRRGCFNSSDCTRGRQIPIETDKQALRQQYRVKRAAILPDARRRQEEAICAHAQALLRALPINGFVGLYAAVHGEVDLAPLAEALLRGGASVAFPRVEGPAQMEFCAVQSLADLHSGAYGIPAPGPRARVVPPGEVAVVLVPGLAFAEDGTRLGYGGGFYDRYLKRPEASSVRRIGVCFVEQLVAVLPRHPHDVRMHELLTERGLAPCRW</sequence>
<evidence type="ECO:0000256" key="3">
    <source>
        <dbReference type="ARBA" id="ARBA00022840"/>
    </source>
</evidence>
<gene>
    <name evidence="5" type="ORF">IW967_09680</name>
</gene>
<dbReference type="InterPro" id="IPR002698">
    <property type="entry name" value="FTHF_cligase"/>
</dbReference>
<keyword evidence="2 4" id="KW-0547">Nucleotide-binding</keyword>
<dbReference type="PANTHER" id="PTHR23407:SF1">
    <property type="entry name" value="5-FORMYLTETRAHYDROFOLATE CYCLO-LIGASE"/>
    <property type="match status" value="1"/>
</dbReference>
<dbReference type="InterPro" id="IPR037171">
    <property type="entry name" value="NagB/RpiA_transferase-like"/>
</dbReference>
<evidence type="ECO:0000313" key="6">
    <source>
        <dbReference type="Proteomes" id="UP000642910"/>
    </source>
</evidence>
<dbReference type="RefSeq" id="WP_195867777.1">
    <property type="nucleotide sequence ID" value="NZ_JADPKZ010000041.1"/>
</dbReference>
<comment type="cofactor">
    <cofactor evidence="4">
        <name>Mg(2+)</name>
        <dbReference type="ChEBI" id="CHEBI:18420"/>
    </cofactor>
</comment>
<keyword evidence="4" id="KW-0479">Metal-binding</keyword>
<proteinExistence type="inferred from homology"/>
<dbReference type="Proteomes" id="UP000642910">
    <property type="component" value="Unassembled WGS sequence"/>
</dbReference>
<organism evidence="5 6">
    <name type="scientific">Alicyclobacillus mali</name>
    <name type="common">ex Roth et al. 2021</name>
    <dbReference type="NCBI Taxonomy" id="1123961"/>
    <lineage>
        <taxon>Bacteria</taxon>
        <taxon>Bacillati</taxon>
        <taxon>Bacillota</taxon>
        <taxon>Bacilli</taxon>
        <taxon>Bacillales</taxon>
        <taxon>Alicyclobacillaceae</taxon>
        <taxon>Alicyclobacillus</taxon>
    </lineage>
</organism>
<dbReference type="SUPFAM" id="SSF100950">
    <property type="entry name" value="NagB/RpiA/CoA transferase-like"/>
    <property type="match status" value="1"/>
</dbReference>
<evidence type="ECO:0000256" key="1">
    <source>
        <dbReference type="ARBA" id="ARBA00010638"/>
    </source>
</evidence>
<dbReference type="Pfam" id="PF01812">
    <property type="entry name" value="5-FTHF_cyc-lig"/>
    <property type="match status" value="1"/>
</dbReference>
<evidence type="ECO:0000313" key="5">
    <source>
        <dbReference type="EMBL" id="MBF8378127.1"/>
    </source>
</evidence>
<dbReference type="InterPro" id="IPR024185">
    <property type="entry name" value="FTHF_cligase-like_sf"/>
</dbReference>
<evidence type="ECO:0000256" key="2">
    <source>
        <dbReference type="ARBA" id="ARBA00022741"/>
    </source>
</evidence>
<comment type="caution">
    <text evidence="5">The sequence shown here is derived from an EMBL/GenBank/DDBJ whole genome shotgun (WGS) entry which is preliminary data.</text>
</comment>
<comment type="similarity">
    <text evidence="1 4">Belongs to the 5-formyltetrahydrofolate cyclo-ligase family.</text>
</comment>
<keyword evidence="4" id="KW-0460">Magnesium</keyword>
<name>A0ABS0F4B9_9BACL</name>
<dbReference type="GO" id="GO:0030272">
    <property type="term" value="F:5-formyltetrahydrofolate cyclo-ligase activity"/>
    <property type="evidence" value="ECO:0007669"/>
    <property type="project" value="UniProtKB-EC"/>
</dbReference>
<keyword evidence="6" id="KW-1185">Reference proteome</keyword>
<dbReference type="Gene3D" id="3.40.50.10420">
    <property type="entry name" value="NagB/RpiA/CoA transferase-like"/>
    <property type="match status" value="1"/>
</dbReference>
<keyword evidence="5" id="KW-0436">Ligase</keyword>
<dbReference type="PIRSF" id="PIRSF006806">
    <property type="entry name" value="FTHF_cligase"/>
    <property type="match status" value="1"/>
</dbReference>
<dbReference type="EMBL" id="JADPKZ010000041">
    <property type="protein sequence ID" value="MBF8378127.1"/>
    <property type="molecule type" value="Genomic_DNA"/>
</dbReference>
<dbReference type="NCBIfam" id="TIGR02727">
    <property type="entry name" value="MTHFS_bact"/>
    <property type="match status" value="1"/>
</dbReference>
<evidence type="ECO:0000256" key="4">
    <source>
        <dbReference type="RuleBase" id="RU361279"/>
    </source>
</evidence>
<accession>A0ABS0F4B9</accession>
<reference evidence="5 6" key="1">
    <citation type="submission" date="2020-11" db="EMBL/GenBank/DDBJ databases">
        <title>Genomic insight of Alicyclobacillus mali FL 18 reveals a new arsenic-resistant strain, with potential in environmental biotechnology.</title>
        <authorList>
            <person name="Fiorentino G."/>
            <person name="Gallo G."/>
            <person name="Aulitto M."/>
        </authorList>
    </citation>
    <scope>NUCLEOTIDE SEQUENCE [LARGE SCALE GENOMIC DNA]</scope>
    <source>
        <strain evidence="5 6">FL 18</strain>
    </source>
</reference>
<keyword evidence="3 4" id="KW-0067">ATP-binding</keyword>
<comment type="catalytic activity">
    <reaction evidence="4">
        <text>(6S)-5-formyl-5,6,7,8-tetrahydrofolate + ATP = (6R)-5,10-methenyltetrahydrofolate + ADP + phosphate</text>
        <dbReference type="Rhea" id="RHEA:10488"/>
        <dbReference type="ChEBI" id="CHEBI:30616"/>
        <dbReference type="ChEBI" id="CHEBI:43474"/>
        <dbReference type="ChEBI" id="CHEBI:57455"/>
        <dbReference type="ChEBI" id="CHEBI:57457"/>
        <dbReference type="ChEBI" id="CHEBI:456216"/>
        <dbReference type="EC" id="6.3.3.2"/>
    </reaction>
</comment>
<dbReference type="PANTHER" id="PTHR23407">
    <property type="entry name" value="ATPASE INHIBITOR/5-FORMYLTETRAHYDROFOLATE CYCLO-LIGASE"/>
    <property type="match status" value="1"/>
</dbReference>